<dbReference type="InterPro" id="IPR034904">
    <property type="entry name" value="FSCA_dom_sf"/>
</dbReference>
<dbReference type="Proteomes" id="UP000281431">
    <property type="component" value="Unassembled WGS sequence"/>
</dbReference>
<accession>A0A3N6MEB6</accession>
<organism evidence="2 3">
    <name type="scientific">Natrarchaeobius chitinivorans</name>
    <dbReference type="NCBI Taxonomy" id="1679083"/>
    <lineage>
        <taxon>Archaea</taxon>
        <taxon>Methanobacteriati</taxon>
        <taxon>Methanobacteriota</taxon>
        <taxon>Stenosarchaea group</taxon>
        <taxon>Halobacteria</taxon>
        <taxon>Halobacteriales</taxon>
        <taxon>Natrialbaceae</taxon>
        <taxon>Natrarchaeobius</taxon>
    </lineage>
</organism>
<dbReference type="Gene3D" id="3.30.300.130">
    <property type="entry name" value="Fe-S cluster assembly (FSCA)"/>
    <property type="match status" value="1"/>
</dbReference>
<dbReference type="PANTHER" id="PTHR42831:SF1">
    <property type="entry name" value="FE-S PROTEIN MATURATION AUXILIARY FACTOR YITW"/>
    <property type="match status" value="1"/>
</dbReference>
<dbReference type="OrthoDB" id="371709at2157"/>
<evidence type="ECO:0000259" key="1">
    <source>
        <dbReference type="Pfam" id="PF01883"/>
    </source>
</evidence>
<proteinExistence type="predicted"/>
<feature type="domain" description="MIP18 family-like" evidence="1">
    <location>
        <begin position="14"/>
        <end position="81"/>
    </location>
</feature>
<gene>
    <name evidence="2" type="ORF">EA472_03115</name>
</gene>
<evidence type="ECO:0000313" key="3">
    <source>
        <dbReference type="Proteomes" id="UP000281431"/>
    </source>
</evidence>
<keyword evidence="3" id="KW-1185">Reference proteome</keyword>
<name>A0A3N6MEB6_NATCH</name>
<dbReference type="InterPro" id="IPR052339">
    <property type="entry name" value="Fe-S_Maturation_MIP18"/>
</dbReference>
<dbReference type="SUPFAM" id="SSF117916">
    <property type="entry name" value="Fe-S cluster assembly (FSCA) domain-like"/>
    <property type="match status" value="1"/>
</dbReference>
<evidence type="ECO:0000313" key="2">
    <source>
        <dbReference type="EMBL" id="RQH02304.1"/>
    </source>
</evidence>
<comment type="caution">
    <text evidence="2">The sequence shown here is derived from an EMBL/GenBank/DDBJ whole genome shotgun (WGS) entry which is preliminary data.</text>
</comment>
<protein>
    <submittedName>
        <fullName evidence="2">DUF59 domain-containing protein</fullName>
    </submittedName>
</protein>
<dbReference type="InterPro" id="IPR002744">
    <property type="entry name" value="MIP18-like"/>
</dbReference>
<dbReference type="Pfam" id="PF01883">
    <property type="entry name" value="FeS_assembly_P"/>
    <property type="match status" value="1"/>
</dbReference>
<dbReference type="AlphaFoldDB" id="A0A3N6MEB6"/>
<dbReference type="EMBL" id="REFZ01000002">
    <property type="protein sequence ID" value="RQH02304.1"/>
    <property type="molecule type" value="Genomic_DNA"/>
</dbReference>
<dbReference type="PANTHER" id="PTHR42831">
    <property type="entry name" value="FE-S PROTEIN MATURATION AUXILIARY FACTOR YITW"/>
    <property type="match status" value="1"/>
</dbReference>
<reference evidence="2 3" key="1">
    <citation type="submission" date="2018-10" db="EMBL/GenBank/DDBJ databases">
        <title>Natrarchaeobius chitinivorans gen. nov., sp. nov., and Natrarchaeobius haloalkaliphilus sp. nov., alkaliphilic, chitin-utilizing haloarchaea from hypersaline alkaline lakes.</title>
        <authorList>
            <person name="Sorokin D.Y."/>
            <person name="Elcheninov A.G."/>
            <person name="Kostrikina N.A."/>
            <person name="Bale N.J."/>
            <person name="Sinninghe Damste J.S."/>
            <person name="Khijniak T.V."/>
            <person name="Kublanov I.V."/>
            <person name="Toshchakov S.V."/>
        </authorList>
    </citation>
    <scope>NUCLEOTIDE SEQUENCE [LARGE SCALE GENOMIC DNA]</scope>
    <source>
        <strain evidence="2 3">AArcht7</strain>
    </source>
</reference>
<sequence>MAQSEATSTAEKCRVALEDVQDPELPISIVDLGLVYDIEYADGHVDVDMTLTAMGCPAAQLMVDEVEDRLLELSDVESVDVDIVWDPVWTKDKMTETGKQQLQSLGISV</sequence>